<name>A0ACD4NQ62_9HYPH</name>
<evidence type="ECO:0000313" key="1">
    <source>
        <dbReference type="EMBL" id="WAJ29002.1"/>
    </source>
</evidence>
<gene>
    <name evidence="1" type="ORF">OXU80_01760</name>
</gene>
<accession>A0ACD4NQ62</accession>
<sequence>MALMISPPLHPGEYLREELLVPLDLPPERLAEALHVPAAAVHRLLDEESVVTAELALRLSAFFGTSAEFWLNLQQAFDLAVAAERLSSDLATIERFARA</sequence>
<reference evidence="1" key="1">
    <citation type="submission" date="2022-11" db="EMBL/GenBank/DDBJ databases">
        <title>beta-Carotene-producing bacterium, Jeongeuplla avenae sp. nov., alleviates the salt stress of Arabidopsis seedlings.</title>
        <authorList>
            <person name="Jiang L."/>
            <person name="Lee J."/>
        </authorList>
    </citation>
    <scope>NUCLEOTIDE SEQUENCE</scope>
    <source>
        <strain evidence="1">DY_R2A_6</strain>
    </source>
</reference>
<dbReference type="EMBL" id="CP113520">
    <property type="protein sequence ID" value="WAJ29002.1"/>
    <property type="molecule type" value="Genomic_DNA"/>
</dbReference>
<proteinExistence type="predicted"/>
<dbReference type="Proteomes" id="UP001163223">
    <property type="component" value="Chromosome"/>
</dbReference>
<evidence type="ECO:0000313" key="2">
    <source>
        <dbReference type="Proteomes" id="UP001163223"/>
    </source>
</evidence>
<organism evidence="1 2">
    <name type="scientific">Antarcticirhabdus aurantiaca</name>
    <dbReference type="NCBI Taxonomy" id="2606717"/>
    <lineage>
        <taxon>Bacteria</taxon>
        <taxon>Pseudomonadati</taxon>
        <taxon>Pseudomonadota</taxon>
        <taxon>Alphaproteobacteria</taxon>
        <taxon>Hyphomicrobiales</taxon>
        <taxon>Aurantimonadaceae</taxon>
        <taxon>Antarcticirhabdus</taxon>
    </lineage>
</organism>
<protein>
    <submittedName>
        <fullName evidence="1">HigA family addiction module antitoxin</fullName>
    </submittedName>
</protein>
<keyword evidence="2" id="KW-1185">Reference proteome</keyword>